<dbReference type="EMBL" id="JALJRB010000021">
    <property type="protein sequence ID" value="MCJ8502114.1"/>
    <property type="molecule type" value="Genomic_DNA"/>
</dbReference>
<sequence length="71" mass="8618">MSKILIDIKDQSKKDIVISLLKEFSFLEFHELDKVDKLKNTSDIRKLFGIWKEREINLNDLRTRAWKREIK</sequence>
<evidence type="ECO:0000313" key="1">
    <source>
        <dbReference type="EMBL" id="MCJ8502114.1"/>
    </source>
</evidence>
<name>A0AA41R387_9BACT</name>
<evidence type="ECO:0000313" key="2">
    <source>
        <dbReference type="Proteomes" id="UP001165427"/>
    </source>
</evidence>
<gene>
    <name evidence="1" type="ORF">MRX98_16135</name>
</gene>
<proteinExistence type="predicted"/>
<dbReference type="Proteomes" id="UP001165427">
    <property type="component" value="Unassembled WGS sequence"/>
</dbReference>
<organism evidence="1 2">
    <name type="scientific">Desulfatitalea alkaliphila</name>
    <dbReference type="NCBI Taxonomy" id="2929485"/>
    <lineage>
        <taxon>Bacteria</taxon>
        <taxon>Pseudomonadati</taxon>
        <taxon>Thermodesulfobacteriota</taxon>
        <taxon>Desulfobacteria</taxon>
        <taxon>Desulfobacterales</taxon>
        <taxon>Desulfosarcinaceae</taxon>
        <taxon>Desulfatitalea</taxon>
    </lineage>
</organism>
<comment type="caution">
    <text evidence="1">The sequence shown here is derived from an EMBL/GenBank/DDBJ whole genome shotgun (WGS) entry which is preliminary data.</text>
</comment>
<reference evidence="1" key="1">
    <citation type="submission" date="2022-04" db="EMBL/GenBank/DDBJ databases">
        <title>Desulfatitalea alkaliphila sp. nov., a novel anaerobic sulfate-reducing bacterium isolated from terrestrial mud volcano, Taman Peninsula, Russia.</title>
        <authorList>
            <person name="Khomyakova M.A."/>
            <person name="Merkel A.Y."/>
            <person name="Slobodkin A.I."/>
        </authorList>
    </citation>
    <scope>NUCLEOTIDE SEQUENCE</scope>
    <source>
        <strain evidence="1">M08but</strain>
    </source>
</reference>
<protein>
    <submittedName>
        <fullName evidence="1">Uncharacterized protein</fullName>
    </submittedName>
</protein>
<dbReference type="RefSeq" id="WP_246912169.1">
    <property type="nucleotide sequence ID" value="NZ_JALJRB010000021.1"/>
</dbReference>
<keyword evidence="2" id="KW-1185">Reference proteome</keyword>
<dbReference type="AlphaFoldDB" id="A0AA41R387"/>
<accession>A0AA41R387</accession>